<protein>
    <recommendedName>
        <fullName evidence="3">Helicase XPB/Ssl2 N-terminal domain-containing protein</fullName>
    </recommendedName>
</protein>
<proteinExistence type="predicted"/>
<dbReference type="Proteomes" id="UP000180098">
    <property type="component" value="Unassembled WGS sequence"/>
</dbReference>
<reference evidence="1 2" key="1">
    <citation type="submission" date="2016-10" db="EMBL/GenBank/DDBJ databases">
        <title>Draft genome sequences of four alkaliphilic bacteria belonging to the Anaerobacillus genus.</title>
        <authorList>
            <person name="Bassil N.M."/>
            <person name="Lloyd J.R."/>
        </authorList>
    </citation>
    <scope>NUCLEOTIDE SEQUENCE [LARGE SCALE GENOMIC DNA]</scope>
    <source>
        <strain evidence="1 2">DSM 15340</strain>
    </source>
</reference>
<dbReference type="RefSeq" id="WP_071311762.1">
    <property type="nucleotide sequence ID" value="NZ_MLQQ01000001.1"/>
</dbReference>
<comment type="caution">
    <text evidence="1">The sequence shown here is derived from an EMBL/GenBank/DDBJ whole genome shotgun (WGS) entry which is preliminary data.</text>
</comment>
<sequence>MNLMDVLLFQERRQLLKLLKGDVEGFNANSKREMVEMLYPKLMNKNELKSKFQKFSNEAKRIALSLCYDKKLFLSKEELRGYTPRLKESDYQEILNELISAGILFSYEANNFLVPKQIKKELVRQFKMTIEEDVLILPTLIDENNEIEIINDLFYFIDIVAEKSLPLTKMGMIHKKDYQQIMKGFSIKEQLPNDKWRFGYGRRFSQYPDRFSLIYDFCFDKGWIKEEAGKLTLGQRVEELFELKLEEFMQELIKYWLKAYKRPIPTIRLLYPLFLELLKEGEGLDENCLISAFSPFVEPYYFDQKEDIIQKRFLQMLTYLNIVKKVEVEGICCYTLGPAKNYAYNTQIL</sequence>
<gene>
    <name evidence="1" type="ORF">BKP35_02265</name>
</gene>
<evidence type="ECO:0000313" key="1">
    <source>
        <dbReference type="EMBL" id="OIJ15837.1"/>
    </source>
</evidence>
<evidence type="ECO:0000313" key="2">
    <source>
        <dbReference type="Proteomes" id="UP000180098"/>
    </source>
</evidence>
<evidence type="ECO:0008006" key="3">
    <source>
        <dbReference type="Google" id="ProtNLM"/>
    </source>
</evidence>
<accession>A0A1S2LVZ6</accession>
<dbReference type="AlphaFoldDB" id="A0A1S2LVZ6"/>
<name>A0A1S2LVZ6_9BACI</name>
<keyword evidence="2" id="KW-1185">Reference proteome</keyword>
<organism evidence="1 2">
    <name type="scientific">Anaerobacillus arseniciselenatis</name>
    <dbReference type="NCBI Taxonomy" id="85682"/>
    <lineage>
        <taxon>Bacteria</taxon>
        <taxon>Bacillati</taxon>
        <taxon>Bacillota</taxon>
        <taxon>Bacilli</taxon>
        <taxon>Bacillales</taxon>
        <taxon>Bacillaceae</taxon>
        <taxon>Anaerobacillus</taxon>
    </lineage>
</organism>
<dbReference type="OrthoDB" id="2369695at2"/>
<dbReference type="EMBL" id="MLQQ01000001">
    <property type="protein sequence ID" value="OIJ15837.1"/>
    <property type="molecule type" value="Genomic_DNA"/>
</dbReference>